<protein>
    <submittedName>
        <fullName evidence="2">Uncharacterized protein</fullName>
    </submittedName>
</protein>
<accession>A0A7R8UX19</accession>
<evidence type="ECO:0000313" key="3">
    <source>
        <dbReference type="Proteomes" id="UP000594454"/>
    </source>
</evidence>
<organism evidence="2 3">
    <name type="scientific">Hermetia illucens</name>
    <name type="common">Black soldier fly</name>
    <dbReference type="NCBI Taxonomy" id="343691"/>
    <lineage>
        <taxon>Eukaryota</taxon>
        <taxon>Metazoa</taxon>
        <taxon>Ecdysozoa</taxon>
        <taxon>Arthropoda</taxon>
        <taxon>Hexapoda</taxon>
        <taxon>Insecta</taxon>
        <taxon>Pterygota</taxon>
        <taxon>Neoptera</taxon>
        <taxon>Endopterygota</taxon>
        <taxon>Diptera</taxon>
        <taxon>Brachycera</taxon>
        <taxon>Stratiomyomorpha</taxon>
        <taxon>Stratiomyidae</taxon>
        <taxon>Hermetiinae</taxon>
        <taxon>Hermetia</taxon>
    </lineage>
</organism>
<feature type="region of interest" description="Disordered" evidence="1">
    <location>
        <begin position="1"/>
        <end position="25"/>
    </location>
</feature>
<gene>
    <name evidence="2" type="ORF">HERILL_LOCUS11292</name>
</gene>
<proteinExistence type="predicted"/>
<evidence type="ECO:0000256" key="1">
    <source>
        <dbReference type="SAM" id="MobiDB-lite"/>
    </source>
</evidence>
<dbReference type="EMBL" id="LR899012">
    <property type="protein sequence ID" value="CAD7088690.1"/>
    <property type="molecule type" value="Genomic_DNA"/>
</dbReference>
<dbReference type="AlphaFoldDB" id="A0A7R8UX19"/>
<reference evidence="2 3" key="1">
    <citation type="submission" date="2020-11" db="EMBL/GenBank/DDBJ databases">
        <authorList>
            <person name="Wallbank WR R."/>
            <person name="Pardo Diaz C."/>
            <person name="Kozak K."/>
            <person name="Martin S."/>
            <person name="Jiggins C."/>
            <person name="Moest M."/>
            <person name="Warren A I."/>
            <person name="Generalovic N T."/>
            <person name="Byers J.R.P. K."/>
            <person name="Montejo-Kovacevich G."/>
            <person name="Yen C E."/>
        </authorList>
    </citation>
    <scope>NUCLEOTIDE SEQUENCE [LARGE SCALE GENOMIC DNA]</scope>
</reference>
<dbReference type="InParanoid" id="A0A7R8UX19"/>
<keyword evidence="3" id="KW-1185">Reference proteome</keyword>
<name>A0A7R8UX19_HERIL</name>
<dbReference type="Proteomes" id="UP000594454">
    <property type="component" value="Chromosome 4"/>
</dbReference>
<evidence type="ECO:0000313" key="2">
    <source>
        <dbReference type="EMBL" id="CAD7088690.1"/>
    </source>
</evidence>
<sequence>MVSTASSSSPRYGPILSLGKNTPESPVQKSITINLDYSIPKDIKGDMTNLSPAWIAAQSKRKSEANESQSCHNFRTLLLLLGSETPQTLPET</sequence>
<feature type="compositionally biased region" description="Polar residues" evidence="1">
    <location>
        <begin position="1"/>
        <end position="10"/>
    </location>
</feature>